<evidence type="ECO:0000313" key="1">
    <source>
        <dbReference type="EMBL" id="GIY82454.1"/>
    </source>
</evidence>
<gene>
    <name evidence="1" type="ORF">CDAR_548551</name>
</gene>
<proteinExistence type="predicted"/>
<keyword evidence="2" id="KW-1185">Reference proteome</keyword>
<accession>A0AAV4WKR9</accession>
<organism evidence="1 2">
    <name type="scientific">Caerostris darwini</name>
    <dbReference type="NCBI Taxonomy" id="1538125"/>
    <lineage>
        <taxon>Eukaryota</taxon>
        <taxon>Metazoa</taxon>
        <taxon>Ecdysozoa</taxon>
        <taxon>Arthropoda</taxon>
        <taxon>Chelicerata</taxon>
        <taxon>Arachnida</taxon>
        <taxon>Araneae</taxon>
        <taxon>Araneomorphae</taxon>
        <taxon>Entelegynae</taxon>
        <taxon>Araneoidea</taxon>
        <taxon>Araneidae</taxon>
        <taxon>Caerostris</taxon>
    </lineage>
</organism>
<dbReference type="Proteomes" id="UP001054837">
    <property type="component" value="Unassembled WGS sequence"/>
</dbReference>
<name>A0AAV4WKR9_9ARAC</name>
<reference evidence="1 2" key="1">
    <citation type="submission" date="2021-06" db="EMBL/GenBank/DDBJ databases">
        <title>Caerostris darwini draft genome.</title>
        <authorList>
            <person name="Kono N."/>
            <person name="Arakawa K."/>
        </authorList>
    </citation>
    <scope>NUCLEOTIDE SEQUENCE [LARGE SCALE GENOMIC DNA]</scope>
</reference>
<evidence type="ECO:0000313" key="2">
    <source>
        <dbReference type="Proteomes" id="UP001054837"/>
    </source>
</evidence>
<sequence>MRGGRRRPKWSERVHLRRVAHCVRTRCGNRSGLSSAASSPPPPQVSTALLFGRLRHLRRRDALNEAFQRLSLHPFPKVGFISCDDSSES</sequence>
<comment type="caution">
    <text evidence="1">The sequence shown here is derived from an EMBL/GenBank/DDBJ whole genome shotgun (WGS) entry which is preliminary data.</text>
</comment>
<protein>
    <submittedName>
        <fullName evidence="1">Uncharacterized protein</fullName>
    </submittedName>
</protein>
<dbReference type="EMBL" id="BPLQ01014724">
    <property type="protein sequence ID" value="GIY82454.1"/>
    <property type="molecule type" value="Genomic_DNA"/>
</dbReference>
<dbReference type="AlphaFoldDB" id="A0AAV4WKR9"/>